<sequence>PDALVSAGRVFNTLFRTARHMGMTRQIAAGRASEAAQRSTGVDLITELAPSTWLNSSELSKLPLRVPRDNTGLQQRI</sequence>
<organism evidence="1 2">
    <name type="scientific">Pseudomonas aeruginosa</name>
    <dbReference type="NCBI Taxonomy" id="287"/>
    <lineage>
        <taxon>Bacteria</taxon>
        <taxon>Pseudomonadati</taxon>
        <taxon>Pseudomonadota</taxon>
        <taxon>Gammaproteobacteria</taxon>
        <taxon>Pseudomonadales</taxon>
        <taxon>Pseudomonadaceae</taxon>
        <taxon>Pseudomonas</taxon>
    </lineage>
</organism>
<evidence type="ECO:0000313" key="1">
    <source>
        <dbReference type="EMBL" id="RCI63774.1"/>
    </source>
</evidence>
<comment type="caution">
    <text evidence="1">The sequence shown here is derived from an EMBL/GenBank/DDBJ whole genome shotgun (WGS) entry which is preliminary data.</text>
</comment>
<evidence type="ECO:0000313" key="2">
    <source>
        <dbReference type="Proteomes" id="UP000253594"/>
    </source>
</evidence>
<protein>
    <submittedName>
        <fullName evidence="1">BRO domain protein</fullName>
    </submittedName>
</protein>
<dbReference type="EMBL" id="QORE01004183">
    <property type="protein sequence ID" value="RCI63774.1"/>
    <property type="molecule type" value="Genomic_DNA"/>
</dbReference>
<name>A0A367LTH6_PSEAI</name>
<gene>
    <name evidence="1" type="ORF">DT376_45365</name>
</gene>
<reference evidence="1 2" key="1">
    <citation type="submission" date="2018-07" db="EMBL/GenBank/DDBJ databases">
        <title>Mechanisms of high-level aminoglycoside resistance among Gram-negative pathogens in Brazil.</title>
        <authorList>
            <person name="Ballaben A.S."/>
            <person name="Darini A.L.C."/>
            <person name="Doi Y."/>
        </authorList>
    </citation>
    <scope>NUCLEOTIDE SEQUENCE [LARGE SCALE GENOMIC DNA]</scope>
    <source>
        <strain evidence="1 2">B2-305</strain>
    </source>
</reference>
<proteinExistence type="predicted"/>
<dbReference type="AlphaFoldDB" id="A0A367LTH6"/>
<accession>A0A367LTH6</accession>
<dbReference type="Proteomes" id="UP000253594">
    <property type="component" value="Unassembled WGS sequence"/>
</dbReference>
<feature type="non-terminal residue" evidence="1">
    <location>
        <position position="77"/>
    </location>
</feature>
<feature type="non-terminal residue" evidence="1">
    <location>
        <position position="1"/>
    </location>
</feature>